<dbReference type="Proteomes" id="UP001183414">
    <property type="component" value="Unassembled WGS sequence"/>
</dbReference>
<protein>
    <submittedName>
        <fullName evidence="1">Uncharacterized protein</fullName>
    </submittedName>
</protein>
<proteinExistence type="predicted"/>
<keyword evidence="2" id="KW-1185">Reference proteome</keyword>
<evidence type="ECO:0000313" key="2">
    <source>
        <dbReference type="Proteomes" id="UP001183414"/>
    </source>
</evidence>
<organism evidence="1 2">
    <name type="scientific">Streptomyces hazeniae</name>
    <dbReference type="NCBI Taxonomy" id="3075538"/>
    <lineage>
        <taxon>Bacteria</taxon>
        <taxon>Bacillati</taxon>
        <taxon>Actinomycetota</taxon>
        <taxon>Actinomycetes</taxon>
        <taxon>Kitasatosporales</taxon>
        <taxon>Streptomycetaceae</taxon>
        <taxon>Streptomyces</taxon>
    </lineage>
</organism>
<gene>
    <name evidence="1" type="ORF">RM572_04335</name>
</gene>
<accession>A0ABU2NQV4</accession>
<evidence type="ECO:0000313" key="1">
    <source>
        <dbReference type="EMBL" id="MDT0378003.1"/>
    </source>
</evidence>
<sequence>MAVDLSFFRSETSQRLRAEGRAEDIVLLLEEREVHIPDEARHRITTCHDPSVLKTWFRRAITATTADEVFGGD</sequence>
<dbReference type="RefSeq" id="WP_311671928.1">
    <property type="nucleotide sequence ID" value="NZ_JAVREQ010000002.1"/>
</dbReference>
<name>A0ABU2NQV4_9ACTN</name>
<reference evidence="2" key="1">
    <citation type="submission" date="2023-07" db="EMBL/GenBank/DDBJ databases">
        <title>30 novel species of actinomycetes from the DSMZ collection.</title>
        <authorList>
            <person name="Nouioui I."/>
        </authorList>
    </citation>
    <scope>NUCLEOTIDE SEQUENCE [LARGE SCALE GENOMIC DNA]</scope>
    <source>
        <strain evidence="2">DSM 42041</strain>
    </source>
</reference>
<dbReference type="EMBL" id="JAVREQ010000002">
    <property type="protein sequence ID" value="MDT0378003.1"/>
    <property type="molecule type" value="Genomic_DNA"/>
</dbReference>
<comment type="caution">
    <text evidence="1">The sequence shown here is derived from an EMBL/GenBank/DDBJ whole genome shotgun (WGS) entry which is preliminary data.</text>
</comment>